<dbReference type="EMBL" id="CP014864">
    <property type="protein sequence ID" value="AMX03448.1"/>
    <property type="molecule type" value="Genomic_DNA"/>
</dbReference>
<name>A0A143HP28_MICTH</name>
<evidence type="ECO:0008006" key="4">
    <source>
        <dbReference type="Google" id="ProtNLM"/>
    </source>
</evidence>
<proteinExistence type="predicted"/>
<dbReference type="GeneID" id="76609048"/>
<gene>
    <name evidence="2" type="ORF">A3224_13470</name>
</gene>
<evidence type="ECO:0000313" key="3">
    <source>
        <dbReference type="Proteomes" id="UP000076077"/>
    </source>
</evidence>
<accession>A0A143HP28</accession>
<feature type="chain" id="PRO_5007509691" description="Lipoprotein" evidence="1">
    <location>
        <begin position="26"/>
        <end position="143"/>
    </location>
</feature>
<protein>
    <recommendedName>
        <fullName evidence="4">Lipoprotein</fullName>
    </recommendedName>
</protein>
<organism evidence="2 3">
    <name type="scientific">Microbulbifer thermotolerans</name>
    <dbReference type="NCBI Taxonomy" id="252514"/>
    <lineage>
        <taxon>Bacteria</taxon>
        <taxon>Pseudomonadati</taxon>
        <taxon>Pseudomonadota</taxon>
        <taxon>Gammaproteobacteria</taxon>
        <taxon>Cellvibrionales</taxon>
        <taxon>Microbulbiferaceae</taxon>
        <taxon>Microbulbifer</taxon>
    </lineage>
</organism>
<feature type="signal peptide" evidence="1">
    <location>
        <begin position="1"/>
        <end position="25"/>
    </location>
</feature>
<evidence type="ECO:0000313" key="2">
    <source>
        <dbReference type="EMBL" id="AMX03448.1"/>
    </source>
</evidence>
<dbReference type="PROSITE" id="PS51257">
    <property type="entry name" value="PROKAR_LIPOPROTEIN"/>
    <property type="match status" value="1"/>
</dbReference>
<dbReference type="OrthoDB" id="6078867at2"/>
<dbReference type="STRING" id="252514.A3224_13470"/>
<reference evidence="3" key="1">
    <citation type="submission" date="2016-03" db="EMBL/GenBank/DDBJ databases">
        <authorList>
            <person name="Lee Y.-S."/>
            <person name="Choi Y.-L."/>
        </authorList>
    </citation>
    <scope>NUCLEOTIDE SEQUENCE [LARGE SCALE GENOMIC DNA]</scope>
    <source>
        <strain evidence="3">DAU221</strain>
    </source>
</reference>
<keyword evidence="1" id="KW-0732">Signal</keyword>
<evidence type="ECO:0000256" key="1">
    <source>
        <dbReference type="SAM" id="SignalP"/>
    </source>
</evidence>
<dbReference type="KEGG" id="mthd:A3224_13470"/>
<keyword evidence="3" id="KW-1185">Reference proteome</keyword>
<dbReference type="AlphaFoldDB" id="A0A143HP28"/>
<sequence>MTKLKTLLFLSLALVAGCTNVTSDAARSVYPVTGSSLNTEALFSAASDFFGERSYRCDREREGGILRCYRKLRDLYIHQTRAEVMVLPDDEVHAHTLYANRWDEGLIPGELISKEYTNPDVLAFCEHLKAQALGECRLQPESG</sequence>
<dbReference type="RefSeq" id="WP_067155655.1">
    <property type="nucleotide sequence ID" value="NZ_CP014864.1"/>
</dbReference>
<dbReference type="Proteomes" id="UP000076077">
    <property type="component" value="Chromosome"/>
</dbReference>